<keyword evidence="3" id="KW-1185">Reference proteome</keyword>
<comment type="caution">
    <text evidence="2">The sequence shown here is derived from an EMBL/GenBank/DDBJ whole genome shotgun (WGS) entry which is preliminary data.</text>
</comment>
<dbReference type="AlphaFoldDB" id="A0A2V1GSB2"/>
<keyword evidence="1" id="KW-0472">Membrane</keyword>
<dbReference type="PANTHER" id="PTHR35867">
    <property type="entry name" value="PROTEIN RSEC"/>
    <property type="match status" value="1"/>
</dbReference>
<dbReference type="Pfam" id="PF04246">
    <property type="entry name" value="RseC_MucC"/>
    <property type="match status" value="1"/>
</dbReference>
<proteinExistence type="predicted"/>
<dbReference type="PANTHER" id="PTHR35867:SF1">
    <property type="entry name" value="PROTEIN RSEC"/>
    <property type="match status" value="1"/>
</dbReference>
<evidence type="ECO:0000313" key="2">
    <source>
        <dbReference type="EMBL" id="PVZ64938.1"/>
    </source>
</evidence>
<dbReference type="EMBL" id="QDDL01000011">
    <property type="protein sequence ID" value="PVZ64938.1"/>
    <property type="molecule type" value="Genomic_DNA"/>
</dbReference>
<evidence type="ECO:0000313" key="3">
    <source>
        <dbReference type="Proteomes" id="UP000244906"/>
    </source>
</evidence>
<dbReference type="RefSeq" id="WP_116688693.1">
    <property type="nucleotide sequence ID" value="NZ_CAWNYD010000011.1"/>
</dbReference>
<dbReference type="InterPro" id="IPR026268">
    <property type="entry name" value="RseC"/>
</dbReference>
<feature type="transmembrane region" description="Helical" evidence="1">
    <location>
        <begin position="82"/>
        <end position="101"/>
    </location>
</feature>
<keyword evidence="1" id="KW-0812">Transmembrane</keyword>
<feature type="transmembrane region" description="Helical" evidence="1">
    <location>
        <begin position="107"/>
        <end position="124"/>
    </location>
</feature>
<reference evidence="2 3" key="1">
    <citation type="submission" date="2018-04" db="EMBL/GenBank/DDBJ databases">
        <title>Thalassorhabdus spongiae gen. nov., sp. nov., isolated from a marine sponge in South-West Iceland.</title>
        <authorList>
            <person name="Knobloch S."/>
            <person name="Daussin A."/>
            <person name="Johannsson R."/>
            <person name="Marteinsson V.T."/>
        </authorList>
    </citation>
    <scope>NUCLEOTIDE SEQUENCE [LARGE SCALE GENOMIC DNA]</scope>
    <source>
        <strain evidence="2 3">Hp12</strain>
    </source>
</reference>
<name>A0A2V1GSB2_9GAMM</name>
<accession>A0A2V1GSB2</accession>
<dbReference type="Proteomes" id="UP000244906">
    <property type="component" value="Unassembled WGS sequence"/>
</dbReference>
<dbReference type="OrthoDB" id="9795854at2"/>
<protein>
    <recommendedName>
        <fullName evidence="4">Fis family transcriptional regulator</fullName>
    </recommendedName>
</protein>
<evidence type="ECO:0000256" key="1">
    <source>
        <dbReference type="SAM" id="Phobius"/>
    </source>
</evidence>
<keyword evidence="1" id="KW-1133">Transmembrane helix</keyword>
<evidence type="ECO:0008006" key="4">
    <source>
        <dbReference type="Google" id="ProtNLM"/>
    </source>
</evidence>
<organism evidence="2 3">
    <name type="scientific">Pelagibaculum spongiae</name>
    <dbReference type="NCBI Taxonomy" id="2080658"/>
    <lineage>
        <taxon>Bacteria</taxon>
        <taxon>Pseudomonadati</taxon>
        <taxon>Pseudomonadota</taxon>
        <taxon>Gammaproteobacteria</taxon>
        <taxon>Oceanospirillales</taxon>
        <taxon>Pelagibaculum</taxon>
    </lineage>
</organism>
<dbReference type="InterPro" id="IPR007359">
    <property type="entry name" value="SigmaE_reg_RseC_MucC"/>
</dbReference>
<sequence>MGLLHTSGKVMNWRSGIARVEVIRQSTCGTCHSADNCDSGQVSRMLTPSRAMVIDAVCPKVVNQGDQVTLTLPDGIVFKGVLVVYLLPLLLAGALLLLGFVLQTNELITALLVLAGLVSGFFIASKVSSRLVEKPTVIDTSSAELH</sequence>
<dbReference type="PIRSF" id="PIRSF004923">
    <property type="entry name" value="RseC"/>
    <property type="match status" value="1"/>
</dbReference>
<gene>
    <name evidence="2" type="ORF">DC094_18925</name>
</gene>